<feature type="transmembrane region" description="Helical" evidence="1">
    <location>
        <begin position="61"/>
        <end position="81"/>
    </location>
</feature>
<proteinExistence type="predicted"/>
<dbReference type="KEGG" id="pef:A7E78_06855"/>
<feature type="transmembrane region" description="Helical" evidence="1">
    <location>
        <begin position="87"/>
        <end position="111"/>
    </location>
</feature>
<keyword evidence="1" id="KW-0472">Membrane</keyword>
<gene>
    <name evidence="2" type="ORF">A7E78_06855</name>
</gene>
<feature type="transmembrane region" description="Helical" evidence="1">
    <location>
        <begin position="30"/>
        <end position="49"/>
    </location>
</feature>
<keyword evidence="1" id="KW-0812">Transmembrane</keyword>
<evidence type="ECO:0000256" key="1">
    <source>
        <dbReference type="SAM" id="Phobius"/>
    </source>
</evidence>
<protein>
    <submittedName>
        <fullName evidence="2">Uncharacterized protein</fullName>
    </submittedName>
</protein>
<dbReference type="Proteomes" id="UP000182517">
    <property type="component" value="Chromosome"/>
</dbReference>
<name>A0A1L3GPH7_9BACT</name>
<keyword evidence="1" id="KW-1133">Transmembrane helix</keyword>
<evidence type="ECO:0000313" key="2">
    <source>
        <dbReference type="EMBL" id="APG27578.1"/>
    </source>
</evidence>
<keyword evidence="3" id="KW-1185">Reference proteome</keyword>
<dbReference type="STRING" id="1842532.A7E78_06855"/>
<reference evidence="2 3" key="1">
    <citation type="journal article" date="2017" name="Genome Announc.">
        <title>Complete Genome Sequences of Two Acetylene-Fermenting Pelobacter acetylenicus Strains.</title>
        <authorList>
            <person name="Sutton J.M."/>
            <person name="Baesman S.M."/>
            <person name="Fierst J.L."/>
            <person name="Poret-Peterson A.T."/>
            <person name="Oremland R.S."/>
            <person name="Dunlap D.S."/>
            <person name="Akob D.M."/>
        </authorList>
    </citation>
    <scope>NUCLEOTIDE SEQUENCE [LARGE SCALE GENOMIC DNA]</scope>
    <source>
        <strain evidence="2 3">SFB93</strain>
    </source>
</reference>
<dbReference type="AlphaFoldDB" id="A0A1L3GPH7"/>
<organism evidence="2 3">
    <name type="scientific">Syntrophotalea acetylenivorans</name>
    <dbReference type="NCBI Taxonomy" id="1842532"/>
    <lineage>
        <taxon>Bacteria</taxon>
        <taxon>Pseudomonadati</taxon>
        <taxon>Thermodesulfobacteriota</taxon>
        <taxon>Desulfuromonadia</taxon>
        <taxon>Desulfuromonadales</taxon>
        <taxon>Syntrophotaleaceae</taxon>
        <taxon>Syntrophotalea</taxon>
    </lineage>
</organism>
<evidence type="ECO:0000313" key="3">
    <source>
        <dbReference type="Proteomes" id="UP000182517"/>
    </source>
</evidence>
<dbReference type="EMBL" id="CP015519">
    <property type="protein sequence ID" value="APG27578.1"/>
    <property type="molecule type" value="Genomic_DNA"/>
</dbReference>
<sequence length="116" mass="12702">MWLSNTEKEEKEGQQFNIQAPAADPVQRTLAFWSMAFFVLFSFVASLLAHSLVKSYLKAALVIGFGFAFASLVGYCFSAVLPPILLMVVAVVAKGLVALLIALVVGLPFLYMRQKD</sequence>
<accession>A0A1L3GPH7</accession>